<dbReference type="Proteomes" id="UP000647860">
    <property type="component" value="Unassembled WGS sequence"/>
</dbReference>
<keyword evidence="4" id="KW-0378">Hydrolase</keyword>
<dbReference type="RefSeq" id="WP_204291766.1">
    <property type="nucleotide sequence ID" value="NZ_BAAAGZ010000062.1"/>
</dbReference>
<keyword evidence="3" id="KW-0227">DNA damage</keyword>
<dbReference type="Pfam" id="PF03852">
    <property type="entry name" value="Vsr"/>
    <property type="match status" value="1"/>
</dbReference>
<keyword evidence="8" id="KW-1185">Reference proteome</keyword>
<accession>A0ABQ4IGN6</accession>
<protein>
    <recommendedName>
        <fullName evidence="9">T/G mismatch-specific endonuclease</fullName>
    </recommendedName>
</protein>
<dbReference type="CDD" id="cd00221">
    <property type="entry name" value="Vsr"/>
    <property type="match status" value="1"/>
</dbReference>
<evidence type="ECO:0000256" key="2">
    <source>
        <dbReference type="ARBA" id="ARBA00022759"/>
    </source>
</evidence>
<gene>
    <name evidence="7" type="ORF">Vgi01_35770</name>
</gene>
<evidence type="ECO:0000313" key="8">
    <source>
        <dbReference type="Proteomes" id="UP000647860"/>
    </source>
</evidence>
<keyword evidence="5" id="KW-0234">DNA repair</keyword>
<dbReference type="NCBIfam" id="TIGR00632">
    <property type="entry name" value="vsr"/>
    <property type="match status" value="1"/>
</dbReference>
<keyword evidence="1" id="KW-0540">Nuclease</keyword>
<evidence type="ECO:0000256" key="6">
    <source>
        <dbReference type="ARBA" id="ARBA00029466"/>
    </source>
</evidence>
<evidence type="ECO:0000256" key="5">
    <source>
        <dbReference type="ARBA" id="ARBA00023204"/>
    </source>
</evidence>
<comment type="caution">
    <text evidence="7">The sequence shown here is derived from an EMBL/GenBank/DDBJ whole genome shotgun (WGS) entry which is preliminary data.</text>
</comment>
<organism evidence="7 8">
    <name type="scientific">Micromonospora gifhornensis</name>
    <dbReference type="NCBI Taxonomy" id="84594"/>
    <lineage>
        <taxon>Bacteria</taxon>
        <taxon>Bacillati</taxon>
        <taxon>Actinomycetota</taxon>
        <taxon>Actinomycetes</taxon>
        <taxon>Micromonosporales</taxon>
        <taxon>Micromonosporaceae</taxon>
        <taxon>Micromonospora</taxon>
    </lineage>
</organism>
<reference evidence="7 8" key="1">
    <citation type="submission" date="2021-01" db="EMBL/GenBank/DDBJ databases">
        <title>Whole genome shotgun sequence of Verrucosispora gifhornensis NBRC 16317.</title>
        <authorList>
            <person name="Komaki H."/>
            <person name="Tamura T."/>
        </authorList>
    </citation>
    <scope>NUCLEOTIDE SEQUENCE [LARGE SCALE GENOMIC DNA]</scope>
    <source>
        <strain evidence="7 8">NBRC 16317</strain>
    </source>
</reference>
<dbReference type="InterPro" id="IPR004603">
    <property type="entry name" value="DNA_mismatch_endonuc_vsr"/>
</dbReference>
<proteinExistence type="inferred from homology"/>
<dbReference type="EMBL" id="BOPA01000024">
    <property type="protein sequence ID" value="GIJ16893.1"/>
    <property type="molecule type" value="Genomic_DNA"/>
</dbReference>
<evidence type="ECO:0000256" key="3">
    <source>
        <dbReference type="ARBA" id="ARBA00022763"/>
    </source>
</evidence>
<evidence type="ECO:0008006" key="9">
    <source>
        <dbReference type="Google" id="ProtNLM"/>
    </source>
</evidence>
<evidence type="ECO:0000256" key="4">
    <source>
        <dbReference type="ARBA" id="ARBA00022801"/>
    </source>
</evidence>
<sequence>MQRQRRKDTEPELAIRRALHRAGLRYRVSLPIAGRRRRTIDIAFTRIKLAVFVDGCFWHGCPLHATWPKANAAWWEAKILRNRERDRETNRQLAATGWIVLRIWEHEPAEQAVARIIDVVRTLRVSSTLATAASVASPTTGSRTRAAGCSI</sequence>
<dbReference type="Gene3D" id="3.40.960.10">
    <property type="entry name" value="VSR Endonuclease"/>
    <property type="match status" value="1"/>
</dbReference>
<keyword evidence="2" id="KW-0255">Endonuclease</keyword>
<dbReference type="SUPFAM" id="SSF52980">
    <property type="entry name" value="Restriction endonuclease-like"/>
    <property type="match status" value="1"/>
</dbReference>
<name>A0ABQ4IGN6_9ACTN</name>
<comment type="similarity">
    <text evidence="6">Belongs to the Vsr family.</text>
</comment>
<dbReference type="InterPro" id="IPR011335">
    <property type="entry name" value="Restrct_endonuc-II-like"/>
</dbReference>
<evidence type="ECO:0000313" key="7">
    <source>
        <dbReference type="EMBL" id="GIJ16893.1"/>
    </source>
</evidence>
<evidence type="ECO:0000256" key="1">
    <source>
        <dbReference type="ARBA" id="ARBA00022722"/>
    </source>
</evidence>